<dbReference type="PROSITE" id="PS50042">
    <property type="entry name" value="CNMP_BINDING_3"/>
    <property type="match status" value="1"/>
</dbReference>
<dbReference type="Gene3D" id="2.60.120.10">
    <property type="entry name" value="Jelly Rolls"/>
    <property type="match status" value="1"/>
</dbReference>
<dbReference type="PANTHER" id="PTHR24567">
    <property type="entry name" value="CRP FAMILY TRANSCRIPTIONAL REGULATORY PROTEIN"/>
    <property type="match status" value="1"/>
</dbReference>
<dbReference type="RefSeq" id="WP_142530331.1">
    <property type="nucleotide sequence ID" value="NZ_CBCSJO010000011.1"/>
</dbReference>
<dbReference type="GO" id="GO:0005829">
    <property type="term" value="C:cytosol"/>
    <property type="evidence" value="ECO:0007669"/>
    <property type="project" value="TreeGrafter"/>
</dbReference>
<dbReference type="GO" id="GO:0003700">
    <property type="term" value="F:DNA-binding transcription factor activity"/>
    <property type="evidence" value="ECO:0007669"/>
    <property type="project" value="TreeGrafter"/>
</dbReference>
<dbReference type="InterPro" id="IPR014710">
    <property type="entry name" value="RmlC-like_jellyroll"/>
</dbReference>
<evidence type="ECO:0000313" key="2">
    <source>
        <dbReference type="EMBL" id="SMO95450.1"/>
    </source>
</evidence>
<dbReference type="CDD" id="cd00038">
    <property type="entry name" value="CAP_ED"/>
    <property type="match status" value="1"/>
</dbReference>
<dbReference type="InterPro" id="IPR018490">
    <property type="entry name" value="cNMP-bd_dom_sf"/>
</dbReference>
<name>A0A521FIQ3_9SPHI</name>
<dbReference type="AlphaFoldDB" id="A0A521FIQ3"/>
<dbReference type="EMBL" id="FXTN01000012">
    <property type="protein sequence ID" value="SMO95450.1"/>
    <property type="molecule type" value="Genomic_DNA"/>
</dbReference>
<gene>
    <name evidence="2" type="ORF">SAMN06265348_112125</name>
</gene>
<evidence type="ECO:0000259" key="1">
    <source>
        <dbReference type="PROSITE" id="PS50042"/>
    </source>
</evidence>
<evidence type="ECO:0000313" key="3">
    <source>
        <dbReference type="Proteomes" id="UP000320300"/>
    </source>
</evidence>
<organism evidence="2 3">
    <name type="scientific">Pedobacter westerhofensis</name>
    <dbReference type="NCBI Taxonomy" id="425512"/>
    <lineage>
        <taxon>Bacteria</taxon>
        <taxon>Pseudomonadati</taxon>
        <taxon>Bacteroidota</taxon>
        <taxon>Sphingobacteriia</taxon>
        <taxon>Sphingobacteriales</taxon>
        <taxon>Sphingobacteriaceae</taxon>
        <taxon>Pedobacter</taxon>
    </lineage>
</organism>
<sequence length="190" mass="21858">MIRTNKELFNYITRLVKSGSDSLFSEHSFAPAEQILIEGKKVFSVYIMKSGIVKCYLTTDTGSTFIQEFFGEGEIFGEIELMDDSSGYCTIEAIDEVKVYKIQKNDFLDLLEQDKKFNRLFIEALILKLRYKATRHSYNQSHTIEDKLRRLKVKFPDLDQVLSKQDTADYLGITLRALNRTIKGLSEGKG</sequence>
<dbReference type="SMART" id="SM00100">
    <property type="entry name" value="cNMP"/>
    <property type="match status" value="1"/>
</dbReference>
<protein>
    <submittedName>
        <fullName evidence="2">cAMP-binding domain of CRP or a regulatory subunit of cAMP-dependent protein kinases</fullName>
    </submittedName>
</protein>
<dbReference type="InterPro" id="IPR000595">
    <property type="entry name" value="cNMP-bd_dom"/>
</dbReference>
<reference evidence="2 3" key="1">
    <citation type="submission" date="2017-05" db="EMBL/GenBank/DDBJ databases">
        <authorList>
            <person name="Varghese N."/>
            <person name="Submissions S."/>
        </authorList>
    </citation>
    <scope>NUCLEOTIDE SEQUENCE [LARGE SCALE GENOMIC DNA]</scope>
    <source>
        <strain evidence="2 3">DSM 19036</strain>
    </source>
</reference>
<accession>A0A521FIQ3</accession>
<dbReference type="SUPFAM" id="SSF51206">
    <property type="entry name" value="cAMP-binding domain-like"/>
    <property type="match status" value="1"/>
</dbReference>
<dbReference type="Pfam" id="PF00027">
    <property type="entry name" value="cNMP_binding"/>
    <property type="match status" value="1"/>
</dbReference>
<dbReference type="OrthoDB" id="5457083at2"/>
<dbReference type="PANTHER" id="PTHR24567:SF26">
    <property type="entry name" value="REGULATORY PROTEIN YEIL"/>
    <property type="match status" value="1"/>
</dbReference>
<dbReference type="Proteomes" id="UP000320300">
    <property type="component" value="Unassembled WGS sequence"/>
</dbReference>
<dbReference type="InterPro" id="IPR050397">
    <property type="entry name" value="Env_Response_Regulators"/>
</dbReference>
<keyword evidence="3" id="KW-1185">Reference proteome</keyword>
<proteinExistence type="predicted"/>
<feature type="domain" description="Cyclic nucleotide-binding" evidence="1">
    <location>
        <begin position="8"/>
        <end position="128"/>
    </location>
</feature>